<gene>
    <name evidence="3" type="ORF">FOE67_11310</name>
</gene>
<reference evidence="4" key="1">
    <citation type="submission" date="2019-10" db="EMBL/GenBank/DDBJ databases">
        <title>Streptomyces sp. nov., a novel actinobacterium isolated from alkaline environment.</title>
        <authorList>
            <person name="Golinska P."/>
        </authorList>
    </citation>
    <scope>NUCLEOTIDE SEQUENCE [LARGE SCALE GENOMIC DNA]</scope>
    <source>
        <strain evidence="4">DSM 42108</strain>
    </source>
</reference>
<feature type="transmembrane region" description="Helical" evidence="2">
    <location>
        <begin position="172"/>
        <end position="196"/>
    </location>
</feature>
<evidence type="ECO:0000313" key="3">
    <source>
        <dbReference type="EMBL" id="MBB0230091.1"/>
    </source>
</evidence>
<feature type="compositionally biased region" description="Polar residues" evidence="1">
    <location>
        <begin position="1"/>
        <end position="17"/>
    </location>
</feature>
<dbReference type="EMBL" id="VKHS01000217">
    <property type="protein sequence ID" value="MBB0230091.1"/>
    <property type="molecule type" value="Genomic_DNA"/>
</dbReference>
<keyword evidence="2" id="KW-0812">Transmembrane</keyword>
<evidence type="ECO:0000313" key="4">
    <source>
        <dbReference type="Proteomes" id="UP000530234"/>
    </source>
</evidence>
<protein>
    <submittedName>
        <fullName evidence="3">DUF2165 family protein</fullName>
    </submittedName>
</protein>
<feature type="transmembrane region" description="Helical" evidence="2">
    <location>
        <begin position="141"/>
        <end position="160"/>
    </location>
</feature>
<dbReference type="Pfam" id="PF09933">
    <property type="entry name" value="DUF2165"/>
    <property type="match status" value="1"/>
</dbReference>
<evidence type="ECO:0000256" key="2">
    <source>
        <dbReference type="SAM" id="Phobius"/>
    </source>
</evidence>
<feature type="transmembrane region" description="Helical" evidence="2">
    <location>
        <begin position="31"/>
        <end position="51"/>
    </location>
</feature>
<name>A0A7W3XWT2_9ACTN</name>
<keyword evidence="4" id="KW-1185">Reference proteome</keyword>
<evidence type="ECO:0000256" key="1">
    <source>
        <dbReference type="SAM" id="MobiDB-lite"/>
    </source>
</evidence>
<keyword evidence="2" id="KW-1133">Transmembrane helix</keyword>
<feature type="transmembrane region" description="Helical" evidence="2">
    <location>
        <begin position="92"/>
        <end position="115"/>
    </location>
</feature>
<dbReference type="AlphaFoldDB" id="A0A7W3XWT2"/>
<accession>A0A7W3XWT2</accession>
<feature type="region of interest" description="Disordered" evidence="1">
    <location>
        <begin position="1"/>
        <end position="21"/>
    </location>
</feature>
<comment type="caution">
    <text evidence="3">The sequence shown here is derived from an EMBL/GenBank/DDBJ whole genome shotgun (WGS) entry which is preliminary data.</text>
</comment>
<organism evidence="3 4">
    <name type="scientific">Streptomyces calidiresistens</name>
    <dbReference type="NCBI Taxonomy" id="1485586"/>
    <lineage>
        <taxon>Bacteria</taxon>
        <taxon>Bacillati</taxon>
        <taxon>Actinomycetota</taxon>
        <taxon>Actinomycetes</taxon>
        <taxon>Kitasatosporales</taxon>
        <taxon>Streptomycetaceae</taxon>
        <taxon>Streptomyces</taxon>
    </lineage>
</organism>
<dbReference type="Proteomes" id="UP000530234">
    <property type="component" value="Unassembled WGS sequence"/>
</dbReference>
<keyword evidence="2" id="KW-0472">Membrane</keyword>
<proteinExistence type="predicted"/>
<sequence>MSVQSTHVSPDHATSSIGADPSAHAARHSGLLPLAVVLLGGITVWLSLIAINNITDFGTNRALLEQTISMEALKEDPLRANGLEWRAMPESLAVPALIAVIAHQVGTVALMWRAVATGVRVLRRKGGTGLVDFLRHTNHSLVAFLGLFIGFLVGGLWFGYWMHLGPVQQVHLTLLIIGALVAVVVNLLPLTARALVREVTE</sequence>
<dbReference type="RefSeq" id="WP_182663219.1">
    <property type="nucleotide sequence ID" value="NZ_VKHS01000217.1"/>
</dbReference>
<dbReference type="InterPro" id="IPR018681">
    <property type="entry name" value="DUF2165_transmembrane"/>
</dbReference>